<evidence type="ECO:0000313" key="2">
    <source>
        <dbReference type="Proteomes" id="UP000648535"/>
    </source>
</evidence>
<dbReference type="Gene3D" id="2.40.400.10">
    <property type="entry name" value="Acetoacetate decarboxylase-like"/>
    <property type="match status" value="1"/>
</dbReference>
<organism evidence="1 2">
    <name type="scientific">Curtobacterium luteum</name>
    <dbReference type="NCBI Taxonomy" id="33881"/>
    <lineage>
        <taxon>Bacteria</taxon>
        <taxon>Bacillati</taxon>
        <taxon>Actinomycetota</taxon>
        <taxon>Actinomycetes</taxon>
        <taxon>Micrococcales</taxon>
        <taxon>Microbacteriaceae</taxon>
        <taxon>Curtobacterium</taxon>
    </lineage>
</organism>
<dbReference type="Pfam" id="PF06314">
    <property type="entry name" value="ADC"/>
    <property type="match status" value="1"/>
</dbReference>
<dbReference type="InterPro" id="IPR023375">
    <property type="entry name" value="ADC_dom_sf"/>
</dbReference>
<dbReference type="SUPFAM" id="SSF160104">
    <property type="entry name" value="Acetoacetate decarboxylase-like"/>
    <property type="match status" value="1"/>
</dbReference>
<protein>
    <submittedName>
        <fullName evidence="1">Putative acetoacetate decarboxylase 2</fullName>
    </submittedName>
</protein>
<reference evidence="1" key="2">
    <citation type="submission" date="2020-09" db="EMBL/GenBank/DDBJ databases">
        <authorList>
            <person name="Sun Q."/>
            <person name="Ohkuma M."/>
        </authorList>
    </citation>
    <scope>NUCLEOTIDE SEQUENCE</scope>
    <source>
        <strain evidence="1">JCM 1480</strain>
    </source>
</reference>
<dbReference type="EMBL" id="BMOI01000024">
    <property type="protein sequence ID" value="GGL13150.1"/>
    <property type="molecule type" value="Genomic_DNA"/>
</dbReference>
<dbReference type="AlphaFoldDB" id="A0A8H9GBZ6"/>
<dbReference type="InterPro" id="IPR010451">
    <property type="entry name" value="Acetoacetate_decarboxylase"/>
</dbReference>
<dbReference type="GO" id="GO:0016829">
    <property type="term" value="F:lyase activity"/>
    <property type="evidence" value="ECO:0007669"/>
    <property type="project" value="InterPro"/>
</dbReference>
<gene>
    <name evidence="1" type="primary">adc2</name>
    <name evidence="1" type="ORF">GCM10009769_33910</name>
</gene>
<sequence>MLRIDYATDEHGARKLLPEPLELTDIPLASIYLTQYHDMYGDEPIIEVAQAIECRAPGGAVGDFVVAVYTDSMPALLGNREMYLQPVLHGIGAIRHQQSATEFSLCIGDTEVMWGSAAYKHDPAPLPEAEAFFARPKFYLKILGSPLLGEPVRHRLFSLEPSALALTEAYRAPSRITFRGHVMAPLDDLPIVQIQGCQYVEGEWVPGGAEIIHRYN</sequence>
<accession>A0A8H9GBZ6</accession>
<evidence type="ECO:0000313" key="1">
    <source>
        <dbReference type="EMBL" id="GGL13150.1"/>
    </source>
</evidence>
<name>A0A8H9GBZ6_9MICO</name>
<proteinExistence type="predicted"/>
<reference evidence="1" key="1">
    <citation type="journal article" date="2014" name="Int. J. Syst. Evol. Microbiol.">
        <title>Complete genome sequence of Corynebacterium casei LMG S-19264T (=DSM 44701T), isolated from a smear-ripened cheese.</title>
        <authorList>
            <consortium name="US DOE Joint Genome Institute (JGI-PGF)"/>
            <person name="Walter F."/>
            <person name="Albersmeier A."/>
            <person name="Kalinowski J."/>
            <person name="Ruckert C."/>
        </authorList>
    </citation>
    <scope>NUCLEOTIDE SEQUENCE</scope>
    <source>
        <strain evidence="1">JCM 1480</strain>
    </source>
</reference>
<dbReference type="Proteomes" id="UP000648535">
    <property type="component" value="Unassembled WGS sequence"/>
</dbReference>
<comment type="caution">
    <text evidence="1">The sequence shown here is derived from an EMBL/GenBank/DDBJ whole genome shotgun (WGS) entry which is preliminary data.</text>
</comment>